<dbReference type="Pfam" id="PF12796">
    <property type="entry name" value="Ank_2"/>
    <property type="match status" value="3"/>
</dbReference>
<evidence type="ECO:0000256" key="1">
    <source>
        <dbReference type="ARBA" id="ARBA00022737"/>
    </source>
</evidence>
<keyword evidence="6" id="KW-1185">Reference proteome</keyword>
<feature type="repeat" description="ANK" evidence="3">
    <location>
        <begin position="517"/>
        <end position="549"/>
    </location>
</feature>
<dbReference type="PRINTS" id="PR01415">
    <property type="entry name" value="ANKYRIN"/>
</dbReference>
<keyword evidence="2 3" id="KW-0040">ANK repeat</keyword>
<feature type="repeat" description="ANK" evidence="3">
    <location>
        <begin position="449"/>
        <end position="481"/>
    </location>
</feature>
<evidence type="ECO:0000256" key="4">
    <source>
        <dbReference type="SAM" id="MobiDB-lite"/>
    </source>
</evidence>
<keyword evidence="1" id="KW-0677">Repeat</keyword>
<dbReference type="InterPro" id="IPR036770">
    <property type="entry name" value="Ankyrin_rpt-contain_sf"/>
</dbReference>
<evidence type="ECO:0000313" key="6">
    <source>
        <dbReference type="Proteomes" id="UP001165060"/>
    </source>
</evidence>
<dbReference type="SMART" id="SM00248">
    <property type="entry name" value="ANK"/>
    <property type="match status" value="8"/>
</dbReference>
<gene>
    <name evidence="5" type="ORF">TeGR_g8516</name>
</gene>
<name>A0ABQ6MI60_9STRA</name>
<evidence type="ECO:0000256" key="2">
    <source>
        <dbReference type="ARBA" id="ARBA00023043"/>
    </source>
</evidence>
<organism evidence="5 6">
    <name type="scientific">Tetraparma gracilis</name>
    <dbReference type="NCBI Taxonomy" id="2962635"/>
    <lineage>
        <taxon>Eukaryota</taxon>
        <taxon>Sar</taxon>
        <taxon>Stramenopiles</taxon>
        <taxon>Ochrophyta</taxon>
        <taxon>Bolidophyceae</taxon>
        <taxon>Parmales</taxon>
        <taxon>Triparmaceae</taxon>
        <taxon>Tetraparma</taxon>
    </lineage>
</organism>
<feature type="repeat" description="ANK" evidence="3">
    <location>
        <begin position="699"/>
        <end position="725"/>
    </location>
</feature>
<feature type="region of interest" description="Disordered" evidence="4">
    <location>
        <begin position="357"/>
        <end position="445"/>
    </location>
</feature>
<evidence type="ECO:0000313" key="5">
    <source>
        <dbReference type="EMBL" id="GMI26820.1"/>
    </source>
</evidence>
<feature type="repeat" description="ANK" evidence="3">
    <location>
        <begin position="484"/>
        <end position="516"/>
    </location>
</feature>
<dbReference type="PROSITE" id="PS50297">
    <property type="entry name" value="ANK_REP_REGION"/>
    <property type="match status" value="7"/>
</dbReference>
<dbReference type="SUPFAM" id="SSF48403">
    <property type="entry name" value="Ankyrin repeat"/>
    <property type="match status" value="1"/>
</dbReference>
<dbReference type="PANTHER" id="PTHR24198">
    <property type="entry name" value="ANKYRIN REPEAT AND PROTEIN KINASE DOMAIN-CONTAINING PROTEIN"/>
    <property type="match status" value="1"/>
</dbReference>
<evidence type="ECO:0000256" key="3">
    <source>
        <dbReference type="PROSITE-ProRule" id="PRU00023"/>
    </source>
</evidence>
<sequence length="725" mass="76983">MGCTQSKSDDVASQEAAEGVSPADVAAVVVEKAMDLAEEVELSEVDFSLASLPIVNPSLQSFSASSSIAWLKEVVDGTKFEISMTAPIEFVVRCMCNTAMKRMKGTDLGDWVSKLVKADMTKLQDSISKLQTAALLTASDQLRQLLQAVPDILEIEDEAMRKSELAIFKDSAEDCKKLAQLAWNKVETPEEQIRAVQVSVGVLVATAFCRSPKVLRTNISAELAKLLSLPRVLSDARHQLHPDASEKALDFKAAREERIRAVISVILHAESFAATNGLPPIVPAQASRGSFLGIDLGKRKSLGAASYPVKALLQSGLYEGKRTVKDFMDLGNPFSDKELCVVAGFLEEDAEGAFGEEAAAGKAAQEEAARKAQEEAAEAKRVADEKRRQAEADAAKTRRDEEEAAARKAQEEAAEAKRVADEKRRQAEADAAAEKGGGAGGGKKLQEMGGSDALVNAAVRGNAKKVRELLAAGADVNHTKEGDEGKTALFKAAWKGHLEAAQALIDAGADVDKGNTDGCTPLSTAAYNGRLEVVKALVGAKANVNKADNNGSTPLKKAIHFNKTSVVEYLKSVGAEAEAAAEKGGGGEGRKKLEEMGGSDALVDAAKKGDAKMVRELLAAGADVNHTKEEDQGRTALFWAAFKGHLEAAQALIDAGADVDKGMTTNRWTPLTTAACYGHLEIVKALVGAKANVNKADNNGQTPLYYATYNNQTSMIEYLKSVGAW</sequence>
<feature type="compositionally biased region" description="Basic and acidic residues" evidence="4">
    <location>
        <begin position="364"/>
        <end position="428"/>
    </location>
</feature>
<feature type="repeat" description="ANK" evidence="3">
    <location>
        <begin position="666"/>
        <end position="698"/>
    </location>
</feature>
<dbReference type="Proteomes" id="UP001165060">
    <property type="component" value="Unassembled WGS sequence"/>
</dbReference>
<feature type="repeat" description="ANK" evidence="3">
    <location>
        <begin position="597"/>
        <end position="629"/>
    </location>
</feature>
<dbReference type="InterPro" id="IPR002110">
    <property type="entry name" value="Ankyrin_rpt"/>
</dbReference>
<dbReference type="PANTHER" id="PTHR24198:SF194">
    <property type="entry name" value="INVERSIN-A"/>
    <property type="match status" value="1"/>
</dbReference>
<dbReference type="EMBL" id="BRYB01002870">
    <property type="protein sequence ID" value="GMI26820.1"/>
    <property type="molecule type" value="Genomic_DNA"/>
</dbReference>
<protein>
    <submittedName>
        <fullName evidence="5">Uncharacterized protein</fullName>
    </submittedName>
</protein>
<comment type="caution">
    <text evidence="5">The sequence shown here is derived from an EMBL/GenBank/DDBJ whole genome shotgun (WGS) entry which is preliminary data.</text>
</comment>
<feature type="repeat" description="ANK" evidence="3">
    <location>
        <begin position="550"/>
        <end position="582"/>
    </location>
</feature>
<reference evidence="5 6" key="1">
    <citation type="journal article" date="2023" name="Commun. Biol.">
        <title>Genome analysis of Parmales, the sister group of diatoms, reveals the evolutionary specialization of diatoms from phago-mixotrophs to photoautotrophs.</title>
        <authorList>
            <person name="Ban H."/>
            <person name="Sato S."/>
            <person name="Yoshikawa S."/>
            <person name="Yamada K."/>
            <person name="Nakamura Y."/>
            <person name="Ichinomiya M."/>
            <person name="Sato N."/>
            <person name="Blanc-Mathieu R."/>
            <person name="Endo H."/>
            <person name="Kuwata A."/>
            <person name="Ogata H."/>
        </authorList>
    </citation>
    <scope>NUCLEOTIDE SEQUENCE [LARGE SCALE GENOMIC DNA]</scope>
</reference>
<feature type="repeat" description="ANK" evidence="3">
    <location>
        <begin position="632"/>
        <end position="660"/>
    </location>
</feature>
<dbReference type="PROSITE" id="PS50088">
    <property type="entry name" value="ANK_REPEAT"/>
    <property type="match status" value="8"/>
</dbReference>
<dbReference type="Gene3D" id="1.25.40.20">
    <property type="entry name" value="Ankyrin repeat-containing domain"/>
    <property type="match status" value="2"/>
</dbReference>
<accession>A0ABQ6MI60</accession>
<proteinExistence type="predicted"/>
<dbReference type="Pfam" id="PF13637">
    <property type="entry name" value="Ank_4"/>
    <property type="match status" value="1"/>
</dbReference>